<reference evidence="2" key="1">
    <citation type="journal article" date="2021" name="Nat. Commun.">
        <title>Genetic determinants of endophytism in the Arabidopsis root mycobiome.</title>
        <authorList>
            <person name="Mesny F."/>
            <person name="Miyauchi S."/>
            <person name="Thiergart T."/>
            <person name="Pickel B."/>
            <person name="Atanasova L."/>
            <person name="Karlsson M."/>
            <person name="Huettel B."/>
            <person name="Barry K.W."/>
            <person name="Haridas S."/>
            <person name="Chen C."/>
            <person name="Bauer D."/>
            <person name="Andreopoulos W."/>
            <person name="Pangilinan J."/>
            <person name="LaButti K."/>
            <person name="Riley R."/>
            <person name="Lipzen A."/>
            <person name="Clum A."/>
            <person name="Drula E."/>
            <person name="Henrissat B."/>
            <person name="Kohler A."/>
            <person name="Grigoriev I.V."/>
            <person name="Martin F.M."/>
            <person name="Hacquard S."/>
        </authorList>
    </citation>
    <scope>NUCLEOTIDE SEQUENCE</scope>
    <source>
        <strain evidence="2">MPI-SDFR-AT-0117</strain>
    </source>
</reference>
<dbReference type="EMBL" id="JAGSXJ010000017">
    <property type="protein sequence ID" value="KAH6683682.1"/>
    <property type="molecule type" value="Genomic_DNA"/>
</dbReference>
<gene>
    <name evidence="2" type="ORF">F5X68DRAFT_23395</name>
</gene>
<keyword evidence="3" id="KW-1185">Reference proteome</keyword>
<feature type="compositionally biased region" description="Low complexity" evidence="1">
    <location>
        <begin position="1"/>
        <end position="18"/>
    </location>
</feature>
<sequence>MVGRPSTTPKVPSVTPSRRGGRGRRPTTEGEAQFASIAGQLGPGAGGVGAAYRTSTVRRWQPGLSRLVSVWFCGFDIFRLPSVLGPWAARKRASEARQQCVSCCKVGKSEVRLTTGRHTNRLVDAARWASYSWPSTSSFRLLAGGGTATPGALSRTEQWGEVVDTGRPEASGERAVRCGAVQSDATYDGSSERLLVPGACRFQGEKER</sequence>
<name>A0A9P8V8F5_9PEZI</name>
<evidence type="ECO:0000256" key="1">
    <source>
        <dbReference type="SAM" id="MobiDB-lite"/>
    </source>
</evidence>
<dbReference type="AlphaFoldDB" id="A0A9P8V8F5"/>
<dbReference type="Proteomes" id="UP000770015">
    <property type="component" value="Unassembled WGS sequence"/>
</dbReference>
<comment type="caution">
    <text evidence="2">The sequence shown here is derived from an EMBL/GenBank/DDBJ whole genome shotgun (WGS) entry which is preliminary data.</text>
</comment>
<evidence type="ECO:0000313" key="2">
    <source>
        <dbReference type="EMBL" id="KAH6683682.1"/>
    </source>
</evidence>
<accession>A0A9P8V8F5</accession>
<feature type="region of interest" description="Disordered" evidence="1">
    <location>
        <begin position="1"/>
        <end position="30"/>
    </location>
</feature>
<organism evidence="2 3">
    <name type="scientific">Plectosphaerella plurivora</name>
    <dbReference type="NCBI Taxonomy" id="936078"/>
    <lineage>
        <taxon>Eukaryota</taxon>
        <taxon>Fungi</taxon>
        <taxon>Dikarya</taxon>
        <taxon>Ascomycota</taxon>
        <taxon>Pezizomycotina</taxon>
        <taxon>Sordariomycetes</taxon>
        <taxon>Hypocreomycetidae</taxon>
        <taxon>Glomerellales</taxon>
        <taxon>Plectosphaerellaceae</taxon>
        <taxon>Plectosphaerella</taxon>
    </lineage>
</organism>
<proteinExistence type="predicted"/>
<evidence type="ECO:0000313" key="3">
    <source>
        <dbReference type="Proteomes" id="UP000770015"/>
    </source>
</evidence>
<protein>
    <submittedName>
        <fullName evidence="2">Uncharacterized protein</fullName>
    </submittedName>
</protein>